<dbReference type="InterPro" id="IPR011051">
    <property type="entry name" value="RmlC_Cupin_sf"/>
</dbReference>
<accession>A0A4V1BZN1</accession>
<dbReference type="AlphaFoldDB" id="A0A4V1BZN1"/>
<feature type="signal peptide" evidence="1">
    <location>
        <begin position="1"/>
        <end position="20"/>
    </location>
</feature>
<dbReference type="Pfam" id="PF14499">
    <property type="entry name" value="DUF4437"/>
    <property type="match status" value="1"/>
</dbReference>
<geneLocation type="plasmid" evidence="2">
    <name>unnamed1</name>
</geneLocation>
<evidence type="ECO:0000256" key="1">
    <source>
        <dbReference type="SAM" id="SignalP"/>
    </source>
</evidence>
<name>A0A4V1BZN1_9BURK</name>
<dbReference type="Proteomes" id="UP000295294">
    <property type="component" value="Plasmid unnamed1"/>
</dbReference>
<evidence type="ECO:0000313" key="3">
    <source>
        <dbReference type="Proteomes" id="UP000295294"/>
    </source>
</evidence>
<reference evidence="2 3" key="1">
    <citation type="submission" date="2019-03" db="EMBL/GenBank/DDBJ databases">
        <title>Efficiently degradation of phenoxyalkanoic acid herbicides by Cupriavidus oxalaticus strain X32.</title>
        <authorList>
            <person name="Sheng X."/>
        </authorList>
    </citation>
    <scope>NUCLEOTIDE SEQUENCE [LARGE SCALE GENOMIC DNA]</scope>
    <source>
        <strain evidence="2 3">X32</strain>
        <plasmid evidence="2 3">unnamed1</plasmid>
    </source>
</reference>
<dbReference type="KEGG" id="cox:E0W60_29550"/>
<dbReference type="SUPFAM" id="SSF51182">
    <property type="entry name" value="RmlC-like cupins"/>
    <property type="match status" value="1"/>
</dbReference>
<feature type="chain" id="PRO_5020971239" evidence="1">
    <location>
        <begin position="21"/>
        <end position="156"/>
    </location>
</feature>
<evidence type="ECO:0000313" key="2">
    <source>
        <dbReference type="EMBL" id="QBY55902.1"/>
    </source>
</evidence>
<dbReference type="InterPro" id="IPR028013">
    <property type="entry name" value="DUF4437"/>
</dbReference>
<keyword evidence="2" id="KW-0614">Plasmid</keyword>
<keyword evidence="1" id="KW-0732">Signal</keyword>
<organism evidence="2 3">
    <name type="scientific">Cupriavidus oxalaticus</name>
    <dbReference type="NCBI Taxonomy" id="96344"/>
    <lineage>
        <taxon>Bacteria</taxon>
        <taxon>Pseudomonadati</taxon>
        <taxon>Pseudomonadota</taxon>
        <taxon>Betaproteobacteria</taxon>
        <taxon>Burkholderiales</taxon>
        <taxon>Burkholderiaceae</taxon>
        <taxon>Cupriavidus</taxon>
    </lineage>
</organism>
<dbReference type="Gene3D" id="2.60.120.10">
    <property type="entry name" value="Jelly Rolls"/>
    <property type="match status" value="1"/>
</dbReference>
<gene>
    <name evidence="2" type="ORF">E0W60_29550</name>
</gene>
<dbReference type="OrthoDB" id="1433532at2"/>
<sequence length="156" mass="16443">MIGASTACALGALIMAPALAAEPAMEGHISIVPSEVKWAEAPSIGPGAKLAVLEGDLKQAAPFTMRIKLPPNFKIPAHTHPVFERVTVLSGTLHLGIGETFDRAKARAYPAGGVTMMPAGMPMFAYTTSKETIIQIHGTGPWGISYLNPAEDPRKK</sequence>
<dbReference type="EMBL" id="CP038636">
    <property type="protein sequence ID" value="QBY55902.1"/>
    <property type="molecule type" value="Genomic_DNA"/>
</dbReference>
<proteinExistence type="predicted"/>
<dbReference type="InterPro" id="IPR014710">
    <property type="entry name" value="RmlC-like_jellyroll"/>
</dbReference>
<protein>
    <submittedName>
        <fullName evidence="2">DUF4437 domain-containing protein</fullName>
    </submittedName>
</protein>
<dbReference type="CDD" id="cd06989">
    <property type="entry name" value="cupin_DRT102"/>
    <property type="match status" value="1"/>
</dbReference>